<evidence type="ECO:0000259" key="9">
    <source>
        <dbReference type="Pfam" id="PF10502"/>
    </source>
</evidence>
<dbReference type="RefSeq" id="WP_206293420.1">
    <property type="nucleotide sequence ID" value="NZ_CP063458.1"/>
</dbReference>
<proteinExistence type="inferred from homology"/>
<dbReference type="CDD" id="cd06530">
    <property type="entry name" value="S26_SPase_I"/>
    <property type="match status" value="1"/>
</dbReference>
<reference evidence="10 11" key="1">
    <citation type="submission" date="2020-10" db="EMBL/GenBank/DDBJ databases">
        <title>Wide distribution of Phycisphaera-like planctomycetes from WD2101 soil group in peatlands and genome analysis of the first cultivated representative.</title>
        <authorList>
            <person name="Dedysh S.N."/>
            <person name="Beletsky A.V."/>
            <person name="Ivanova A."/>
            <person name="Kulichevskaya I.S."/>
            <person name="Suzina N.E."/>
            <person name="Philippov D.A."/>
            <person name="Rakitin A.L."/>
            <person name="Mardanov A.V."/>
            <person name="Ravin N.V."/>
        </authorList>
    </citation>
    <scope>NUCLEOTIDE SEQUENCE [LARGE SCALE GENOMIC DNA]</scope>
    <source>
        <strain evidence="10 11">M1803</strain>
    </source>
</reference>
<evidence type="ECO:0000256" key="1">
    <source>
        <dbReference type="ARBA" id="ARBA00000677"/>
    </source>
</evidence>
<evidence type="ECO:0000256" key="4">
    <source>
        <dbReference type="ARBA" id="ARBA00019232"/>
    </source>
</evidence>
<evidence type="ECO:0000256" key="3">
    <source>
        <dbReference type="ARBA" id="ARBA00013208"/>
    </source>
</evidence>
<feature type="region of interest" description="Disordered" evidence="8">
    <location>
        <begin position="302"/>
        <end position="322"/>
    </location>
</feature>
<comment type="catalytic activity">
    <reaction evidence="1 7">
        <text>Cleavage of hydrophobic, N-terminal signal or leader sequences from secreted and periplasmic proteins.</text>
        <dbReference type="EC" id="3.4.21.89"/>
    </reaction>
</comment>
<dbReference type="AlphaFoldDB" id="A0A7M2WY40"/>
<feature type="transmembrane region" description="Helical" evidence="7">
    <location>
        <begin position="38"/>
        <end position="58"/>
    </location>
</feature>
<evidence type="ECO:0000256" key="7">
    <source>
        <dbReference type="RuleBase" id="RU362042"/>
    </source>
</evidence>
<dbReference type="GO" id="GO:0006465">
    <property type="term" value="P:signal peptide processing"/>
    <property type="evidence" value="ECO:0007669"/>
    <property type="project" value="InterPro"/>
</dbReference>
<accession>A0A7M2WY40</accession>
<keyword evidence="5 7" id="KW-0378">Hydrolase</keyword>
<feature type="region of interest" description="Disordered" evidence="8">
    <location>
        <begin position="1"/>
        <end position="30"/>
    </location>
</feature>
<dbReference type="GO" id="GO:0009003">
    <property type="term" value="F:signal peptidase activity"/>
    <property type="evidence" value="ECO:0007669"/>
    <property type="project" value="UniProtKB-EC"/>
</dbReference>
<evidence type="ECO:0000256" key="5">
    <source>
        <dbReference type="ARBA" id="ARBA00022801"/>
    </source>
</evidence>
<dbReference type="GO" id="GO:0004252">
    <property type="term" value="F:serine-type endopeptidase activity"/>
    <property type="evidence" value="ECO:0007669"/>
    <property type="project" value="InterPro"/>
</dbReference>
<protein>
    <recommendedName>
        <fullName evidence="4 7">Signal peptidase I</fullName>
        <ecNumber evidence="3 7">3.4.21.89</ecNumber>
    </recommendedName>
</protein>
<dbReference type="EC" id="3.4.21.89" evidence="3 7"/>
<gene>
    <name evidence="10" type="primary">lepB</name>
    <name evidence="10" type="ORF">IPV69_02920</name>
</gene>
<dbReference type="InterPro" id="IPR036286">
    <property type="entry name" value="LexA/Signal_pep-like_sf"/>
</dbReference>
<comment type="subcellular location">
    <subcellularLocation>
        <location evidence="7">Membrane</location>
        <topology evidence="7">Single-pass type II membrane protein</topology>
    </subcellularLocation>
</comment>
<evidence type="ECO:0000256" key="6">
    <source>
        <dbReference type="PIRSR" id="PIRSR600223-1"/>
    </source>
</evidence>
<dbReference type="InterPro" id="IPR000223">
    <property type="entry name" value="Pept_S26A_signal_pept_1"/>
</dbReference>
<name>A0A7M2WY40_9BACT</name>
<keyword evidence="11" id="KW-1185">Reference proteome</keyword>
<dbReference type="InterPro" id="IPR019533">
    <property type="entry name" value="Peptidase_S26"/>
</dbReference>
<dbReference type="PANTHER" id="PTHR43390:SF1">
    <property type="entry name" value="CHLOROPLAST PROCESSING PEPTIDASE"/>
    <property type="match status" value="1"/>
</dbReference>
<comment type="similarity">
    <text evidence="2 7">Belongs to the peptidase S26 family.</text>
</comment>
<dbReference type="KEGG" id="hbs:IPV69_02920"/>
<dbReference type="SUPFAM" id="SSF51306">
    <property type="entry name" value="LexA/Signal peptidase"/>
    <property type="match status" value="2"/>
</dbReference>
<feature type="active site" evidence="6">
    <location>
        <position position="179"/>
    </location>
</feature>
<dbReference type="Pfam" id="PF10502">
    <property type="entry name" value="Peptidase_S26"/>
    <property type="match status" value="1"/>
</dbReference>
<feature type="active site" evidence="6">
    <location>
        <position position="62"/>
    </location>
</feature>
<dbReference type="PANTHER" id="PTHR43390">
    <property type="entry name" value="SIGNAL PEPTIDASE I"/>
    <property type="match status" value="1"/>
</dbReference>
<dbReference type="NCBIfam" id="TIGR02227">
    <property type="entry name" value="sigpep_I_bact"/>
    <property type="match status" value="1"/>
</dbReference>
<dbReference type="InterPro" id="IPR019757">
    <property type="entry name" value="Pept_S26A_signal_pept_1_Lys-AS"/>
</dbReference>
<evidence type="ECO:0000256" key="8">
    <source>
        <dbReference type="SAM" id="MobiDB-lite"/>
    </source>
</evidence>
<dbReference type="GO" id="GO:0016020">
    <property type="term" value="C:membrane"/>
    <property type="evidence" value="ECO:0007669"/>
    <property type="project" value="UniProtKB-SubCell"/>
</dbReference>
<feature type="compositionally biased region" description="Basic and acidic residues" evidence="8">
    <location>
        <begin position="21"/>
        <end position="30"/>
    </location>
</feature>
<evidence type="ECO:0000256" key="2">
    <source>
        <dbReference type="ARBA" id="ARBA00009370"/>
    </source>
</evidence>
<dbReference type="Gene3D" id="2.10.109.10">
    <property type="entry name" value="Umud Fragment, subunit A"/>
    <property type="match status" value="2"/>
</dbReference>
<keyword evidence="7" id="KW-0472">Membrane</keyword>
<dbReference type="EMBL" id="CP063458">
    <property type="protein sequence ID" value="QOV90339.1"/>
    <property type="molecule type" value="Genomic_DNA"/>
</dbReference>
<keyword evidence="7" id="KW-0645">Protease</keyword>
<evidence type="ECO:0000313" key="10">
    <source>
        <dbReference type="EMBL" id="QOV90339.1"/>
    </source>
</evidence>
<keyword evidence="7" id="KW-1133">Transmembrane helix</keyword>
<feature type="domain" description="Peptidase S26" evidence="9">
    <location>
        <begin position="131"/>
        <end position="213"/>
    </location>
</feature>
<dbReference type="PROSITE" id="PS00760">
    <property type="entry name" value="SPASE_I_2"/>
    <property type="match status" value="1"/>
</dbReference>
<sequence length="598" mass="66113">MPDVGSDQRAVPAPPAAMADAKPRPHPEGSVKDTVESILVAFILAFVFRAFVVEAFVIPTGSMAPTLLGAHMHFTCADCGYKYTVNYPTGSDLSVPPNAPQKLNFGIYCPNCGFSVPAGPPGAQPVPDTRNQPPVHYGDRILVLKYRYLIAEPQRWDVVVFKAPDVVENAARYTTNYIKRLIGRPGESVMMVDGDIYVSTAKPPGDLNDDLIRREYYKSFNIQSKPNHAQEALWRVVYDNDHLPHLADNIRSQTPWRQPWQIDTTGTVPSAPNANGWNVGQDPAVNGRTRVFTFSNSAAGGTIRFNPDANPNPEGAGPSSRRQPFAMTDFLAYDQVRSNREGTLFAQSMVAEERNTVTDLRLTCFYTRQAGDGAFDMTMSKRSDVFVARLTPGKAQIIWKRENGDTVKTYPPVDLPGLGVGSGPVRLDLTSVDYRVSLRVDGKEVASTGDDFKPTGEAIARLVEAEHLGRLAGAEPRVEMSAERQTCKLEHVSLWRDLFYVNDESKGRIGKAASPRNIMVLGDDEFFVMGDNPWISYDARAWEKPVELAGEGLEVAAGRVPRRFLLGKAFFVYWPAGYRPPGLSWGLIPNFGEMRFIH</sequence>
<dbReference type="Proteomes" id="UP000593765">
    <property type="component" value="Chromosome"/>
</dbReference>
<dbReference type="PRINTS" id="PR00727">
    <property type="entry name" value="LEADERPTASE"/>
</dbReference>
<organism evidence="10 11">
    <name type="scientific">Humisphaera borealis</name>
    <dbReference type="NCBI Taxonomy" id="2807512"/>
    <lineage>
        <taxon>Bacteria</taxon>
        <taxon>Pseudomonadati</taxon>
        <taxon>Planctomycetota</taxon>
        <taxon>Phycisphaerae</taxon>
        <taxon>Tepidisphaerales</taxon>
        <taxon>Tepidisphaeraceae</taxon>
        <taxon>Humisphaera</taxon>
    </lineage>
</organism>
<keyword evidence="7" id="KW-0812">Transmembrane</keyword>
<evidence type="ECO:0000313" key="11">
    <source>
        <dbReference type="Proteomes" id="UP000593765"/>
    </source>
</evidence>